<feature type="chain" id="PRO_5040892451" description="Lipoprotein" evidence="2">
    <location>
        <begin position="32"/>
        <end position="207"/>
    </location>
</feature>
<feature type="signal peptide" evidence="2">
    <location>
        <begin position="1"/>
        <end position="31"/>
    </location>
</feature>
<organism evidence="3 4">
    <name type="scientific">Kitasatospora phosalacinea</name>
    <dbReference type="NCBI Taxonomy" id="2065"/>
    <lineage>
        <taxon>Bacteria</taxon>
        <taxon>Bacillati</taxon>
        <taxon>Actinomycetota</taxon>
        <taxon>Actinomycetes</taxon>
        <taxon>Kitasatosporales</taxon>
        <taxon>Streptomycetaceae</taxon>
        <taxon>Kitasatospora</taxon>
    </lineage>
</organism>
<evidence type="ECO:0000256" key="1">
    <source>
        <dbReference type="SAM" id="MobiDB-lite"/>
    </source>
</evidence>
<evidence type="ECO:0000313" key="4">
    <source>
        <dbReference type="Proteomes" id="UP001165041"/>
    </source>
</evidence>
<evidence type="ECO:0000313" key="3">
    <source>
        <dbReference type="EMBL" id="GLW74916.1"/>
    </source>
</evidence>
<protein>
    <recommendedName>
        <fullName evidence="5">Lipoprotein</fullName>
    </recommendedName>
</protein>
<proteinExistence type="predicted"/>
<sequence>MRGRGGVAAAVGCAVLLVSALAGCTSGPSPASDSASGEASLSVDDAVRLMSEELVGEPVLPDSVHQAGLLGGARLFAWTLSDGRRCLGALHQGAFLCLHAAADPPVSGPLVRITSSALYERRWLLVLDVDGERVAGASCGAQPETLFDLGADQVAGGVRRTYVLMGESLPVGPMTPRVLRDDGTAQSVEPLEWSGPASAPGLERQAC</sequence>
<dbReference type="PROSITE" id="PS51257">
    <property type="entry name" value="PROKAR_LIPOPROTEIN"/>
    <property type="match status" value="1"/>
</dbReference>
<keyword evidence="2" id="KW-0732">Signal</keyword>
<gene>
    <name evidence="3" type="ORF">Kpho02_72130</name>
</gene>
<comment type="caution">
    <text evidence="3">The sequence shown here is derived from an EMBL/GenBank/DDBJ whole genome shotgun (WGS) entry which is preliminary data.</text>
</comment>
<reference evidence="3" key="1">
    <citation type="submission" date="2023-02" db="EMBL/GenBank/DDBJ databases">
        <title>Kitasatospora phosalacinea NBRC 14627.</title>
        <authorList>
            <person name="Ichikawa N."/>
            <person name="Sato H."/>
            <person name="Tonouchi N."/>
        </authorList>
    </citation>
    <scope>NUCLEOTIDE SEQUENCE</scope>
    <source>
        <strain evidence="3">NBRC 14627</strain>
    </source>
</reference>
<accession>A0A9W6QH92</accession>
<dbReference type="EMBL" id="BSSA01000041">
    <property type="protein sequence ID" value="GLW74916.1"/>
    <property type="molecule type" value="Genomic_DNA"/>
</dbReference>
<feature type="region of interest" description="Disordered" evidence="1">
    <location>
        <begin position="175"/>
        <end position="207"/>
    </location>
</feature>
<name>A0A9W6QH92_9ACTN</name>
<dbReference type="AlphaFoldDB" id="A0A9W6QH92"/>
<dbReference type="Proteomes" id="UP001165041">
    <property type="component" value="Unassembled WGS sequence"/>
</dbReference>
<evidence type="ECO:0000256" key="2">
    <source>
        <dbReference type="SAM" id="SignalP"/>
    </source>
</evidence>
<evidence type="ECO:0008006" key="5">
    <source>
        <dbReference type="Google" id="ProtNLM"/>
    </source>
</evidence>